<name>A0ACB1KEC6_RANTA</name>
<sequence length="295" mass="30865">WRLLHQPHSTQAMQAPGHRHPPQEAESLRLEPPPPPRGGLDSRPAGAEGAPTLPQVRRLAGDEAPREGKLPRSGQLHPTSAGWPSPAVAGELLHRRPHVPSIECCLAEDGSSAGGGLNEDSVRETNTCLKVRDRSQPLPSPGLLLRKASGSPAWPPAPRREARHPGAHVTRMGRTVSSHNRRAQQATELVSSTPRSPAPGHTGPTFPRGAPATARPKPPRSRTPATLASKPGPARGSGVFPGPRTAGRVCMPGLGVGVRGAEVWLPSRPGPLQARPLSAPPLPTPVRGSGTRGPG</sequence>
<dbReference type="Proteomes" id="UP001162501">
    <property type="component" value="Unassembled WGS sequence"/>
</dbReference>
<protein>
    <submittedName>
        <fullName evidence="1">Uncharacterized protein</fullName>
    </submittedName>
</protein>
<comment type="caution">
    <text evidence="1">The sequence shown here is derived from an EMBL/GenBank/DDBJ whole genome shotgun (WGS) entry which is preliminary data.</text>
</comment>
<proteinExistence type="predicted"/>
<reference evidence="1" key="1">
    <citation type="submission" date="2025-03" db="EMBL/GenBank/DDBJ databases">
        <authorList>
            <consortium name="ELIXIR-Norway"/>
            <consortium name="Elixir Norway"/>
        </authorList>
    </citation>
    <scope>NUCLEOTIDE SEQUENCE</scope>
</reference>
<gene>
    <name evidence="1" type="ORF">MRATA1EN22A_LOCUS28699</name>
</gene>
<evidence type="ECO:0000313" key="2">
    <source>
        <dbReference type="Proteomes" id="UP001162501"/>
    </source>
</evidence>
<evidence type="ECO:0000313" key="1">
    <source>
        <dbReference type="EMBL" id="CAM9120700.1"/>
    </source>
</evidence>
<organism evidence="1 2">
    <name type="scientific">Rangifer tarandus platyrhynchus</name>
    <name type="common">Svalbard reindeer</name>
    <dbReference type="NCBI Taxonomy" id="3082113"/>
    <lineage>
        <taxon>Eukaryota</taxon>
        <taxon>Metazoa</taxon>
        <taxon>Chordata</taxon>
        <taxon>Craniata</taxon>
        <taxon>Vertebrata</taxon>
        <taxon>Euteleostomi</taxon>
        <taxon>Mammalia</taxon>
        <taxon>Eutheria</taxon>
        <taxon>Laurasiatheria</taxon>
        <taxon>Artiodactyla</taxon>
        <taxon>Ruminantia</taxon>
        <taxon>Pecora</taxon>
        <taxon>Cervidae</taxon>
        <taxon>Odocoileinae</taxon>
        <taxon>Rangifer</taxon>
    </lineage>
</organism>
<dbReference type="EMBL" id="CATOBB020000135">
    <property type="protein sequence ID" value="CAM9120700.1"/>
    <property type="molecule type" value="Genomic_DNA"/>
</dbReference>
<feature type="non-terminal residue" evidence="1">
    <location>
        <position position="1"/>
    </location>
</feature>
<feature type="non-terminal residue" evidence="1">
    <location>
        <position position="295"/>
    </location>
</feature>
<accession>A0ACB1KEC6</accession>